<comment type="caution">
    <text evidence="7">The sequence shown here is derived from an EMBL/GenBank/DDBJ whole genome shotgun (WGS) entry which is preliminary data.</text>
</comment>
<dbReference type="AlphaFoldDB" id="A0AAX6H566"/>
<dbReference type="CDD" id="cd00086">
    <property type="entry name" value="homeodomain"/>
    <property type="match status" value="1"/>
</dbReference>
<accession>A0AAX6H566</accession>
<dbReference type="Proteomes" id="UP001140949">
    <property type="component" value="Unassembled WGS sequence"/>
</dbReference>
<protein>
    <submittedName>
        <fullName evidence="7">Protein OVEREXPRESSOR OF CATIONIC PEROXIDASE 3</fullName>
    </submittedName>
</protein>
<dbReference type="SUPFAM" id="SSF46689">
    <property type="entry name" value="Homeodomain-like"/>
    <property type="match status" value="1"/>
</dbReference>
<evidence type="ECO:0000313" key="8">
    <source>
        <dbReference type="Proteomes" id="UP001140949"/>
    </source>
</evidence>
<gene>
    <name evidence="7" type="ORF">M6B38_331460</name>
</gene>
<dbReference type="GO" id="GO:0003677">
    <property type="term" value="F:DNA binding"/>
    <property type="evidence" value="ECO:0007669"/>
    <property type="project" value="UniProtKB-KW"/>
</dbReference>
<keyword evidence="8" id="KW-1185">Reference proteome</keyword>
<dbReference type="InterPro" id="IPR009057">
    <property type="entry name" value="Homeodomain-like_sf"/>
</dbReference>
<evidence type="ECO:0000313" key="7">
    <source>
        <dbReference type="EMBL" id="KAJ6835595.1"/>
    </source>
</evidence>
<name>A0AAX6H566_IRIPA</name>
<organism evidence="7 8">
    <name type="scientific">Iris pallida</name>
    <name type="common">Sweet iris</name>
    <dbReference type="NCBI Taxonomy" id="29817"/>
    <lineage>
        <taxon>Eukaryota</taxon>
        <taxon>Viridiplantae</taxon>
        <taxon>Streptophyta</taxon>
        <taxon>Embryophyta</taxon>
        <taxon>Tracheophyta</taxon>
        <taxon>Spermatophyta</taxon>
        <taxon>Magnoliopsida</taxon>
        <taxon>Liliopsida</taxon>
        <taxon>Asparagales</taxon>
        <taxon>Iridaceae</taxon>
        <taxon>Iridoideae</taxon>
        <taxon>Irideae</taxon>
        <taxon>Iris</taxon>
    </lineage>
</organism>
<keyword evidence="7" id="KW-0575">Peroxidase</keyword>
<keyword evidence="3 5" id="KW-0371">Homeobox</keyword>
<dbReference type="EMBL" id="JANAVB010013394">
    <property type="protein sequence ID" value="KAJ6835595.1"/>
    <property type="molecule type" value="Genomic_DNA"/>
</dbReference>
<keyword evidence="2 5" id="KW-0238">DNA-binding</keyword>
<evidence type="ECO:0000256" key="1">
    <source>
        <dbReference type="ARBA" id="ARBA00004123"/>
    </source>
</evidence>
<dbReference type="GO" id="GO:0000981">
    <property type="term" value="F:DNA-binding transcription factor activity, RNA polymerase II-specific"/>
    <property type="evidence" value="ECO:0007669"/>
    <property type="project" value="TreeGrafter"/>
</dbReference>
<proteinExistence type="predicted"/>
<reference evidence="7" key="2">
    <citation type="submission" date="2023-04" db="EMBL/GenBank/DDBJ databases">
        <authorList>
            <person name="Bruccoleri R.E."/>
            <person name="Oakeley E.J."/>
            <person name="Faust A.-M."/>
            <person name="Dessus-Babus S."/>
            <person name="Altorfer M."/>
            <person name="Burckhardt D."/>
            <person name="Oertli M."/>
            <person name="Naumann U."/>
            <person name="Petersen F."/>
            <person name="Wong J."/>
        </authorList>
    </citation>
    <scope>NUCLEOTIDE SEQUENCE</scope>
    <source>
        <strain evidence="7">GSM-AAB239-AS_SAM_17_03QT</strain>
        <tissue evidence="7">Leaf</tissue>
    </source>
</reference>
<evidence type="ECO:0000256" key="4">
    <source>
        <dbReference type="ARBA" id="ARBA00023242"/>
    </source>
</evidence>
<evidence type="ECO:0000256" key="5">
    <source>
        <dbReference type="RuleBase" id="RU000682"/>
    </source>
</evidence>
<sequence length="195" mass="22622">MDDEESDEEERPPKLKNWQIRRLAHALKIGRRKTSIKSLAAELGLDRPFVLELLRDPPPYLLLMCASLPDKIVETPSEPESEPVESLPIITEDVAEAALTDDIDESKPKVQEPAHVMQTRWSMQKRIKKVHLETLERVYSRTKRPTNAMVSSIVHVTNLPWKRVVKWFEDKRLEDGIPDQRVRYRRPMPNTVSAN</sequence>
<dbReference type="InterPro" id="IPR001356">
    <property type="entry name" value="HD"/>
</dbReference>
<dbReference type="PANTHER" id="PTHR15467">
    <property type="entry name" value="ZINC-FINGERS AND HOMEOBOXES RELATED"/>
    <property type="match status" value="1"/>
</dbReference>
<dbReference type="GO" id="GO:0005634">
    <property type="term" value="C:nucleus"/>
    <property type="evidence" value="ECO:0007669"/>
    <property type="project" value="UniProtKB-SubCell"/>
</dbReference>
<reference evidence="7" key="1">
    <citation type="journal article" date="2023" name="GigaByte">
        <title>Genome assembly of the bearded iris, Iris pallida Lam.</title>
        <authorList>
            <person name="Bruccoleri R.E."/>
            <person name="Oakeley E.J."/>
            <person name="Faust A.M.E."/>
            <person name="Altorfer M."/>
            <person name="Dessus-Babus S."/>
            <person name="Burckhardt D."/>
            <person name="Oertli M."/>
            <person name="Naumann U."/>
            <person name="Petersen F."/>
            <person name="Wong J."/>
        </authorList>
    </citation>
    <scope>NUCLEOTIDE SEQUENCE</scope>
    <source>
        <strain evidence="7">GSM-AAB239-AS_SAM_17_03QT</strain>
    </source>
</reference>
<comment type="subcellular location">
    <subcellularLocation>
        <location evidence="1 5">Nucleus</location>
    </subcellularLocation>
</comment>
<dbReference type="SMART" id="SM00389">
    <property type="entry name" value="HOX"/>
    <property type="match status" value="1"/>
</dbReference>
<dbReference type="PANTHER" id="PTHR15467:SF9">
    <property type="entry name" value="HOMEOBOX DOMAIN-CONTAINING PROTEIN"/>
    <property type="match status" value="1"/>
</dbReference>
<dbReference type="Gene3D" id="1.10.10.60">
    <property type="entry name" value="Homeodomain-like"/>
    <property type="match status" value="1"/>
</dbReference>
<evidence type="ECO:0000256" key="3">
    <source>
        <dbReference type="ARBA" id="ARBA00023155"/>
    </source>
</evidence>
<keyword evidence="7" id="KW-0560">Oxidoreductase</keyword>
<feature type="domain" description="Homeobox" evidence="6">
    <location>
        <begin position="124"/>
        <end position="182"/>
    </location>
</feature>
<keyword evidence="4 5" id="KW-0539">Nucleus</keyword>
<evidence type="ECO:0000256" key="2">
    <source>
        <dbReference type="ARBA" id="ARBA00023125"/>
    </source>
</evidence>
<evidence type="ECO:0000259" key="6">
    <source>
        <dbReference type="SMART" id="SM00389"/>
    </source>
</evidence>
<dbReference type="Pfam" id="PF00046">
    <property type="entry name" value="Homeodomain"/>
    <property type="match status" value="1"/>
</dbReference>
<dbReference type="GO" id="GO:0004601">
    <property type="term" value="F:peroxidase activity"/>
    <property type="evidence" value="ECO:0007669"/>
    <property type="project" value="UniProtKB-KW"/>
</dbReference>